<gene>
    <name evidence="1" type="ORF">AGLY_008683</name>
</gene>
<proteinExistence type="predicted"/>
<organism evidence="1 2">
    <name type="scientific">Aphis glycines</name>
    <name type="common">Soybean aphid</name>
    <dbReference type="NCBI Taxonomy" id="307491"/>
    <lineage>
        <taxon>Eukaryota</taxon>
        <taxon>Metazoa</taxon>
        <taxon>Ecdysozoa</taxon>
        <taxon>Arthropoda</taxon>
        <taxon>Hexapoda</taxon>
        <taxon>Insecta</taxon>
        <taxon>Pterygota</taxon>
        <taxon>Neoptera</taxon>
        <taxon>Paraneoptera</taxon>
        <taxon>Hemiptera</taxon>
        <taxon>Sternorrhyncha</taxon>
        <taxon>Aphidomorpha</taxon>
        <taxon>Aphidoidea</taxon>
        <taxon>Aphididae</taxon>
        <taxon>Aphidini</taxon>
        <taxon>Aphis</taxon>
        <taxon>Aphis</taxon>
    </lineage>
</organism>
<dbReference type="EMBL" id="VYZN01000029">
    <property type="protein sequence ID" value="KAE9534176.1"/>
    <property type="molecule type" value="Genomic_DNA"/>
</dbReference>
<protein>
    <submittedName>
        <fullName evidence="1">Uncharacterized protein</fullName>
    </submittedName>
</protein>
<sequence>MSSLNHMVPNSCKGLALAIHWSSKRICCSHPKTCFKIKLIKPLIDGSLQLKHILYRIAECRHQWWVAFNWRAIQNCCLTSFNSNYWIESTQLHFLLYIDKFLHHHVLNLKDGKTDIQMKNRPLLFHLCTICKLELESLYLVAKPNIFIHLRLKKNDTLSRLLHRCNKFKLNYKPLYKIKIPYVEFVSIYSGIFLAIQFLKYHQKKLINFKIFLINRNSYLLNVPVITNKGSKVVHCKTRWITWASFSFLECNETSFIASDATFFNAFVIDVMYRNIQQTYNIIIDVKAVKSIDNLVIRNTVLKSGLGNYVRDNLCTYIFKVLRKVVEDPIYRSHFNSHISACNMQYPIMN</sequence>
<dbReference type="Proteomes" id="UP000475862">
    <property type="component" value="Unassembled WGS sequence"/>
</dbReference>
<keyword evidence="2" id="KW-1185">Reference proteome</keyword>
<evidence type="ECO:0000313" key="2">
    <source>
        <dbReference type="Proteomes" id="UP000475862"/>
    </source>
</evidence>
<accession>A0A6G0TKP4</accession>
<reference evidence="1 2" key="1">
    <citation type="submission" date="2019-08" db="EMBL/GenBank/DDBJ databases">
        <title>The genome of the soybean aphid Biotype 1, its phylome, world population structure and adaptation to the North American continent.</title>
        <authorList>
            <person name="Giordano R."/>
            <person name="Donthu R.K."/>
            <person name="Hernandez A.G."/>
            <person name="Wright C.L."/>
            <person name="Zimin A.V."/>
        </authorList>
    </citation>
    <scope>NUCLEOTIDE SEQUENCE [LARGE SCALE GENOMIC DNA]</scope>
    <source>
        <tissue evidence="1">Whole aphids</tissue>
    </source>
</reference>
<evidence type="ECO:0000313" key="1">
    <source>
        <dbReference type="EMBL" id="KAE9534176.1"/>
    </source>
</evidence>
<comment type="caution">
    <text evidence="1">The sequence shown here is derived from an EMBL/GenBank/DDBJ whole genome shotgun (WGS) entry which is preliminary data.</text>
</comment>
<name>A0A6G0TKP4_APHGL</name>
<dbReference type="AlphaFoldDB" id="A0A6G0TKP4"/>